<feature type="transmembrane region" description="Helical" evidence="7">
    <location>
        <begin position="140"/>
        <end position="160"/>
    </location>
</feature>
<dbReference type="InterPro" id="IPR001193">
    <property type="entry name" value="MBTPS2"/>
</dbReference>
<dbReference type="Pfam" id="PF02163">
    <property type="entry name" value="Peptidase_M50"/>
    <property type="match status" value="1"/>
</dbReference>
<feature type="transmembrane region" description="Helical" evidence="7">
    <location>
        <begin position="413"/>
        <end position="431"/>
    </location>
</feature>
<gene>
    <name evidence="9" type="ORF">SAMN02982917_3288</name>
</gene>
<comment type="similarity">
    <text evidence="3">Belongs to the peptidase M50B family.</text>
</comment>
<keyword evidence="9" id="KW-0378">Hydrolase</keyword>
<dbReference type="GO" id="GO:0012505">
    <property type="term" value="C:endomembrane system"/>
    <property type="evidence" value="ECO:0007669"/>
    <property type="project" value="UniProtKB-SubCell"/>
</dbReference>
<dbReference type="EMBL" id="FXAK01000007">
    <property type="protein sequence ID" value="SMF64141.1"/>
    <property type="molecule type" value="Genomic_DNA"/>
</dbReference>
<organism evidence="9 10">
    <name type="scientific">Azospirillum oryzae</name>
    <dbReference type="NCBI Taxonomy" id="286727"/>
    <lineage>
        <taxon>Bacteria</taxon>
        <taxon>Pseudomonadati</taxon>
        <taxon>Pseudomonadota</taxon>
        <taxon>Alphaproteobacteria</taxon>
        <taxon>Rhodospirillales</taxon>
        <taxon>Azospirillaceae</taxon>
        <taxon>Azospirillum</taxon>
    </lineage>
</organism>
<comment type="cofactor">
    <cofactor evidence="1">
        <name>Zn(2+)</name>
        <dbReference type="ChEBI" id="CHEBI:29105"/>
    </cofactor>
</comment>
<comment type="subcellular location">
    <subcellularLocation>
        <location evidence="2">Endomembrane system</location>
        <topology evidence="2">Multi-pass membrane protein</topology>
    </subcellularLocation>
</comment>
<proteinExistence type="inferred from homology"/>
<keyword evidence="9" id="KW-0645">Protease</keyword>
<sequence>MLPALREELTLHPGLPTREGAPTWALHDPVRNAFFSLDWLSFEVLCRWDLGDPDAIVAAIDAETTIVAERDDVKDILRFLVDNELICNPTEQGTRWYREQVTKCKTSLATWILHHYLFFRLPLCRPDRWLSRMLPLVEPLFSRGFLWLTLAALIGGIIEISRQWETFVTTLVDTFSPQGLAGFLIALVFAKLLHELGHAFTAKRYGCRVPTMGVAFLVLFPVAYTDVTEVWRLNDRRQRLAVGAAGIRTELLLAAWATALWTVVPDGMIRSGLFMLATTTWITTVLVNASPFMRFDGYFLLMDWLGVSNLHQRAFALARWRLRELLFGLSDEPPEALANPLRHGLILFAAVTGIYRLVVFSGIAVLVYSMAPKPIGPLLGAIELWWFILQPIWKELAVWGRNATRILAARRVVVLIAALAVLITAGVVPWDRRIHSQGLLRPTNYYSVYAPDGARIVKMPIVGGSVVGKDDVLFELEAPDLAYRQRLKTVQAMTASWQSNAAGVNADLRGQLPLIQATRARLEAELAGMTSEKNRYQIKAPSAGVFLLSDPGIQPDVWVKKKEAIASVADLSSWQVITYLPEGEITRLSVGDLAVFYPEQSGTDRVSLKVDFIDQDAARVLPEGILASTSGGKTLVRETAGGLVPETALYRVVLSLAEPKQFPQPMLQRGDVVAFGASKPLAEEFLKSAIGLFVREAGF</sequence>
<dbReference type="GO" id="GO:0031293">
    <property type="term" value="P:membrane protein intracellular domain proteolysis"/>
    <property type="evidence" value="ECO:0007669"/>
    <property type="project" value="TreeGrafter"/>
</dbReference>
<keyword evidence="5 7" id="KW-1133">Transmembrane helix</keyword>
<dbReference type="CDD" id="cd05709">
    <property type="entry name" value="S2P-M50"/>
    <property type="match status" value="1"/>
</dbReference>
<dbReference type="InterPro" id="IPR008915">
    <property type="entry name" value="Peptidase_M50"/>
</dbReference>
<dbReference type="GO" id="GO:0005737">
    <property type="term" value="C:cytoplasm"/>
    <property type="evidence" value="ECO:0007669"/>
    <property type="project" value="TreeGrafter"/>
</dbReference>
<evidence type="ECO:0000256" key="1">
    <source>
        <dbReference type="ARBA" id="ARBA00001947"/>
    </source>
</evidence>
<evidence type="ECO:0000256" key="2">
    <source>
        <dbReference type="ARBA" id="ARBA00004127"/>
    </source>
</evidence>
<dbReference type="PANTHER" id="PTHR13325">
    <property type="entry name" value="PROTEASE M50 MEMBRANE-BOUND TRANSCRIPTION FACTOR SITE 2 PROTEASE"/>
    <property type="match status" value="1"/>
</dbReference>
<feature type="transmembrane region" description="Helical" evidence="7">
    <location>
        <begin position="175"/>
        <end position="193"/>
    </location>
</feature>
<evidence type="ECO:0000313" key="10">
    <source>
        <dbReference type="Proteomes" id="UP000192936"/>
    </source>
</evidence>
<protein>
    <submittedName>
        <fullName evidence="9">Putative peptide zinc metalloprotease protein</fullName>
    </submittedName>
</protein>
<dbReference type="GO" id="GO:0016020">
    <property type="term" value="C:membrane"/>
    <property type="evidence" value="ECO:0007669"/>
    <property type="project" value="InterPro"/>
</dbReference>
<evidence type="ECO:0000259" key="8">
    <source>
        <dbReference type="Pfam" id="PF02163"/>
    </source>
</evidence>
<evidence type="ECO:0000256" key="6">
    <source>
        <dbReference type="ARBA" id="ARBA00023136"/>
    </source>
</evidence>
<dbReference type="AlphaFoldDB" id="A0A1X7G6P8"/>
<keyword evidence="4 7" id="KW-0812">Transmembrane</keyword>
<keyword evidence="9" id="KW-0482">Metalloprotease</keyword>
<accession>A0A1X7G6P8</accession>
<evidence type="ECO:0000256" key="3">
    <source>
        <dbReference type="ARBA" id="ARBA00007931"/>
    </source>
</evidence>
<evidence type="ECO:0000256" key="5">
    <source>
        <dbReference type="ARBA" id="ARBA00022989"/>
    </source>
</evidence>
<evidence type="ECO:0000256" key="7">
    <source>
        <dbReference type="SAM" id="Phobius"/>
    </source>
</evidence>
<name>A0A1X7G6P8_9PROT</name>
<dbReference type="PANTHER" id="PTHR13325:SF3">
    <property type="entry name" value="MEMBRANE-BOUND TRANSCRIPTION FACTOR SITE-2 PROTEASE"/>
    <property type="match status" value="1"/>
</dbReference>
<dbReference type="GO" id="GO:0004222">
    <property type="term" value="F:metalloendopeptidase activity"/>
    <property type="evidence" value="ECO:0007669"/>
    <property type="project" value="InterPro"/>
</dbReference>
<dbReference type="RefSeq" id="WP_085087193.1">
    <property type="nucleotide sequence ID" value="NZ_FXAK01000007.1"/>
</dbReference>
<dbReference type="Proteomes" id="UP000192936">
    <property type="component" value="Unassembled WGS sequence"/>
</dbReference>
<dbReference type="STRING" id="286727.SAMN02982917_3288"/>
<feature type="transmembrane region" description="Helical" evidence="7">
    <location>
        <begin position="240"/>
        <end position="261"/>
    </location>
</feature>
<evidence type="ECO:0000313" key="9">
    <source>
        <dbReference type="EMBL" id="SMF64141.1"/>
    </source>
</evidence>
<dbReference type="OrthoDB" id="9759690at2"/>
<feature type="domain" description="Peptidase M50" evidence="8">
    <location>
        <begin position="183"/>
        <end position="281"/>
    </location>
</feature>
<keyword evidence="6 7" id="KW-0472">Membrane</keyword>
<feature type="transmembrane region" description="Helical" evidence="7">
    <location>
        <begin position="345"/>
        <end position="368"/>
    </location>
</feature>
<reference evidence="9 10" key="1">
    <citation type="submission" date="2017-04" db="EMBL/GenBank/DDBJ databases">
        <authorList>
            <person name="Afonso C.L."/>
            <person name="Miller P.J."/>
            <person name="Scott M.A."/>
            <person name="Spackman E."/>
            <person name="Goraichik I."/>
            <person name="Dimitrov K.M."/>
            <person name="Suarez D.L."/>
            <person name="Swayne D.E."/>
        </authorList>
    </citation>
    <scope>NUCLEOTIDE SEQUENCE [LARGE SCALE GENOMIC DNA]</scope>
    <source>
        <strain evidence="9 10">A2P</strain>
    </source>
</reference>
<evidence type="ECO:0000256" key="4">
    <source>
        <dbReference type="ARBA" id="ARBA00022692"/>
    </source>
</evidence>
<feature type="transmembrane region" description="Helical" evidence="7">
    <location>
        <begin position="273"/>
        <end position="293"/>
    </location>
</feature>
<feature type="transmembrane region" description="Helical" evidence="7">
    <location>
        <begin position="205"/>
        <end position="224"/>
    </location>
</feature>